<evidence type="ECO:0000256" key="4">
    <source>
        <dbReference type="ARBA" id="ARBA00022692"/>
    </source>
</evidence>
<dbReference type="Pfam" id="PF00614">
    <property type="entry name" value="PLDc"/>
    <property type="match status" value="1"/>
</dbReference>
<dbReference type="PANTHER" id="PTHR21248">
    <property type="entry name" value="CARDIOLIPIN SYNTHASE"/>
    <property type="match status" value="1"/>
</dbReference>
<evidence type="ECO:0000256" key="6">
    <source>
        <dbReference type="ARBA" id="ARBA00022989"/>
    </source>
</evidence>
<keyword evidence="12" id="KW-1185">Reference proteome</keyword>
<dbReference type="NCBIfam" id="TIGR04265">
    <property type="entry name" value="bac_cardiolipin"/>
    <property type="match status" value="1"/>
</dbReference>
<dbReference type="RefSeq" id="WP_245725971.1">
    <property type="nucleotide sequence ID" value="NZ_FNNE01000005.1"/>
</dbReference>
<evidence type="ECO:0000256" key="7">
    <source>
        <dbReference type="ARBA" id="ARBA00023136"/>
    </source>
</evidence>
<evidence type="ECO:0000256" key="8">
    <source>
        <dbReference type="NCBIfam" id="TIGR04265"/>
    </source>
</evidence>
<keyword evidence="3" id="KW-0808">Transferase</keyword>
<dbReference type="EMBL" id="FNNE01000005">
    <property type="protein sequence ID" value="SDW93904.1"/>
    <property type="molecule type" value="Genomic_DNA"/>
</dbReference>
<evidence type="ECO:0000256" key="1">
    <source>
        <dbReference type="ARBA" id="ARBA00004236"/>
    </source>
</evidence>
<dbReference type="Proteomes" id="UP000199675">
    <property type="component" value="Unassembled WGS sequence"/>
</dbReference>
<evidence type="ECO:0000259" key="10">
    <source>
        <dbReference type="PROSITE" id="PS50035"/>
    </source>
</evidence>
<organism evidence="11 12">
    <name type="scientific">Marinobacter mobilis</name>
    <dbReference type="NCBI Taxonomy" id="488533"/>
    <lineage>
        <taxon>Bacteria</taxon>
        <taxon>Pseudomonadati</taxon>
        <taxon>Pseudomonadota</taxon>
        <taxon>Gammaproteobacteria</taxon>
        <taxon>Pseudomonadales</taxon>
        <taxon>Marinobacteraceae</taxon>
        <taxon>Marinobacter</taxon>
    </lineage>
</organism>
<dbReference type="PROSITE" id="PS50035">
    <property type="entry name" value="PLD"/>
    <property type="match status" value="2"/>
</dbReference>
<dbReference type="InterPro" id="IPR022924">
    <property type="entry name" value="Cardiolipin_synthase"/>
</dbReference>
<dbReference type="GO" id="GO:0008808">
    <property type="term" value="F:cardiolipin synthase activity"/>
    <property type="evidence" value="ECO:0007669"/>
    <property type="project" value="UniProtKB-UniRule"/>
</dbReference>
<evidence type="ECO:0000256" key="5">
    <source>
        <dbReference type="ARBA" id="ARBA00022737"/>
    </source>
</evidence>
<dbReference type="STRING" id="488533.SAMN04487960_10599"/>
<keyword evidence="2" id="KW-1003">Cell membrane</keyword>
<dbReference type="GO" id="GO:0005886">
    <property type="term" value="C:plasma membrane"/>
    <property type="evidence" value="ECO:0007669"/>
    <property type="project" value="UniProtKB-SubCell"/>
</dbReference>
<evidence type="ECO:0000313" key="11">
    <source>
        <dbReference type="EMBL" id="SDW93904.1"/>
    </source>
</evidence>
<gene>
    <name evidence="11" type="ORF">SAMN04487960_10599</name>
</gene>
<feature type="transmembrane region" description="Helical" evidence="9">
    <location>
        <begin position="36"/>
        <end position="58"/>
    </location>
</feature>
<dbReference type="GO" id="GO:0032049">
    <property type="term" value="P:cardiolipin biosynthetic process"/>
    <property type="evidence" value="ECO:0007669"/>
    <property type="project" value="UniProtKB-UniRule"/>
</dbReference>
<keyword evidence="4 9" id="KW-0812">Transmembrane</keyword>
<feature type="domain" description="PLD phosphodiesterase" evidence="10">
    <location>
        <begin position="221"/>
        <end position="248"/>
    </location>
</feature>
<dbReference type="Pfam" id="PF13091">
    <property type="entry name" value="PLDc_2"/>
    <property type="match status" value="1"/>
</dbReference>
<dbReference type="SMART" id="SM00155">
    <property type="entry name" value="PLDc"/>
    <property type="match status" value="2"/>
</dbReference>
<dbReference type="InterPro" id="IPR001736">
    <property type="entry name" value="PLipase_D/transphosphatidylase"/>
</dbReference>
<dbReference type="PANTHER" id="PTHR21248:SF22">
    <property type="entry name" value="PHOSPHOLIPASE D"/>
    <property type="match status" value="1"/>
</dbReference>
<proteinExistence type="predicted"/>
<dbReference type="InterPro" id="IPR025202">
    <property type="entry name" value="PLD-like_dom"/>
</dbReference>
<evidence type="ECO:0000313" key="12">
    <source>
        <dbReference type="Proteomes" id="UP000199675"/>
    </source>
</evidence>
<sequence>MTKDLSSLIALGLFLLYAVAFVCVYRVLLTYRTAPGAIAWIMGLLGAPYVTVPLFLFFGRNRFSGYVRARRMGDQSLQPLFDRFESQNSAIPLPSYDASDQGPFSDDLLVLSRLARQPFTTGNQCTVLRDGEATFQALFEAMESAARYILLEFYIVRSDRVGQRIKSILQRKLAEGVEVWFLYDDIGSFSLSRNYFSELVKAGARVASFGNGNVRRRRFQINFRNHRKLLICDGNIGFVGGINLGDEYLGTAMGQEPWRDTHCRIQGPAVLGLQLAWLEDWNWASDELPELDWPMAAPPAGEQDVLILPANPADSHETGTLFFLNCINNARERIWIASPYFVPDLQILNALELACLRGVDVRILIPEKSDNQMIRLAAYSYLVQASRAGIGIYQYQQGFMHQKVVLVDIRYAAIGTANLDNRSMRLNFEITALSTAAAFVTDIENMLLEDLKACRLMTARDYRDRSLAFRIGCRAVRLLAPLL</sequence>
<evidence type="ECO:0000256" key="2">
    <source>
        <dbReference type="ARBA" id="ARBA00022475"/>
    </source>
</evidence>
<keyword evidence="7 9" id="KW-0472">Membrane</keyword>
<protein>
    <recommendedName>
        <fullName evidence="8">Cardiolipin synthase</fullName>
        <ecNumber evidence="8">2.7.8.-</ecNumber>
    </recommendedName>
</protein>
<feature type="domain" description="PLD phosphodiesterase" evidence="10">
    <location>
        <begin position="396"/>
        <end position="423"/>
    </location>
</feature>
<dbReference type="AlphaFoldDB" id="A0A1H2XN52"/>
<dbReference type="Gene3D" id="3.30.870.10">
    <property type="entry name" value="Endonuclease Chain A"/>
    <property type="match status" value="2"/>
</dbReference>
<reference evidence="11 12" key="1">
    <citation type="submission" date="2016-10" db="EMBL/GenBank/DDBJ databases">
        <authorList>
            <person name="de Groot N.N."/>
        </authorList>
    </citation>
    <scope>NUCLEOTIDE SEQUENCE [LARGE SCALE GENOMIC DNA]</scope>
    <source>
        <strain evidence="11 12">CGMCC 1.7059</strain>
    </source>
</reference>
<dbReference type="SUPFAM" id="SSF56024">
    <property type="entry name" value="Phospholipase D/nuclease"/>
    <property type="match status" value="2"/>
</dbReference>
<dbReference type="EC" id="2.7.8.-" evidence="8"/>
<comment type="subcellular location">
    <subcellularLocation>
        <location evidence="1">Cell membrane</location>
    </subcellularLocation>
</comment>
<evidence type="ECO:0000256" key="9">
    <source>
        <dbReference type="SAM" id="Phobius"/>
    </source>
</evidence>
<keyword evidence="6 9" id="KW-1133">Transmembrane helix</keyword>
<accession>A0A1H2XN52</accession>
<name>A0A1H2XN52_9GAMM</name>
<evidence type="ECO:0000256" key="3">
    <source>
        <dbReference type="ARBA" id="ARBA00022679"/>
    </source>
</evidence>
<keyword evidence="5" id="KW-0677">Repeat</keyword>